<dbReference type="AlphaFoldDB" id="A0A2P5DMU2"/>
<dbReference type="Proteomes" id="UP000237105">
    <property type="component" value="Unassembled WGS sequence"/>
</dbReference>
<accession>A0A2P5DMU2</accession>
<name>A0A2P5DMU2_PARAD</name>
<protein>
    <submittedName>
        <fullName evidence="2">Uncharacterized protein</fullName>
    </submittedName>
</protein>
<sequence>MARPGRRGINRLRISPSIRRLTSTTCALFKSPSGQEEAHKGTSMWQTRIGPMCNRSSCIRARETRARSSPQPNYAIPKTQREEPNPEIPNSQKKRFL</sequence>
<dbReference type="EMBL" id="JXTB01000028">
    <property type="protein sequence ID" value="PON74611.1"/>
    <property type="molecule type" value="Genomic_DNA"/>
</dbReference>
<reference evidence="3" key="1">
    <citation type="submission" date="2016-06" db="EMBL/GenBank/DDBJ databases">
        <title>Parallel loss of symbiosis genes in relatives of nitrogen-fixing non-legume Parasponia.</title>
        <authorList>
            <person name="Van Velzen R."/>
            <person name="Holmer R."/>
            <person name="Bu F."/>
            <person name="Rutten L."/>
            <person name="Van Zeijl A."/>
            <person name="Liu W."/>
            <person name="Santuari L."/>
            <person name="Cao Q."/>
            <person name="Sharma T."/>
            <person name="Shen D."/>
            <person name="Roswanjaya Y."/>
            <person name="Wardhani T."/>
            <person name="Kalhor M.S."/>
            <person name="Jansen J."/>
            <person name="Van den Hoogen J."/>
            <person name="Gungor B."/>
            <person name="Hartog M."/>
            <person name="Hontelez J."/>
            <person name="Verver J."/>
            <person name="Yang W.-C."/>
            <person name="Schijlen E."/>
            <person name="Repin R."/>
            <person name="Schilthuizen M."/>
            <person name="Schranz E."/>
            <person name="Heidstra R."/>
            <person name="Miyata K."/>
            <person name="Fedorova E."/>
            <person name="Kohlen W."/>
            <person name="Bisseling T."/>
            <person name="Smit S."/>
            <person name="Geurts R."/>
        </authorList>
    </citation>
    <scope>NUCLEOTIDE SEQUENCE [LARGE SCALE GENOMIC DNA]</scope>
    <source>
        <strain evidence="3">cv. WU1-14</strain>
    </source>
</reference>
<evidence type="ECO:0000256" key="1">
    <source>
        <dbReference type="SAM" id="MobiDB-lite"/>
    </source>
</evidence>
<feature type="region of interest" description="Disordered" evidence="1">
    <location>
        <begin position="31"/>
        <end position="50"/>
    </location>
</feature>
<evidence type="ECO:0000313" key="3">
    <source>
        <dbReference type="Proteomes" id="UP000237105"/>
    </source>
</evidence>
<gene>
    <name evidence="2" type="ORF">PanWU01x14_050180</name>
</gene>
<organism evidence="2 3">
    <name type="scientific">Parasponia andersonii</name>
    <name type="common">Sponia andersonii</name>
    <dbReference type="NCBI Taxonomy" id="3476"/>
    <lineage>
        <taxon>Eukaryota</taxon>
        <taxon>Viridiplantae</taxon>
        <taxon>Streptophyta</taxon>
        <taxon>Embryophyta</taxon>
        <taxon>Tracheophyta</taxon>
        <taxon>Spermatophyta</taxon>
        <taxon>Magnoliopsida</taxon>
        <taxon>eudicotyledons</taxon>
        <taxon>Gunneridae</taxon>
        <taxon>Pentapetalae</taxon>
        <taxon>rosids</taxon>
        <taxon>fabids</taxon>
        <taxon>Rosales</taxon>
        <taxon>Cannabaceae</taxon>
        <taxon>Parasponia</taxon>
    </lineage>
</organism>
<proteinExistence type="predicted"/>
<comment type="caution">
    <text evidence="2">The sequence shown here is derived from an EMBL/GenBank/DDBJ whole genome shotgun (WGS) entry which is preliminary data.</text>
</comment>
<keyword evidence="3" id="KW-1185">Reference proteome</keyword>
<evidence type="ECO:0000313" key="2">
    <source>
        <dbReference type="EMBL" id="PON74611.1"/>
    </source>
</evidence>
<feature type="region of interest" description="Disordered" evidence="1">
    <location>
        <begin position="60"/>
        <end position="97"/>
    </location>
</feature>